<evidence type="ECO:0000256" key="1">
    <source>
        <dbReference type="SAM" id="MobiDB-lite"/>
    </source>
</evidence>
<feature type="compositionally biased region" description="Low complexity" evidence="1">
    <location>
        <begin position="136"/>
        <end position="145"/>
    </location>
</feature>
<proteinExistence type="predicted"/>
<evidence type="ECO:0000313" key="2">
    <source>
        <dbReference type="EMBL" id="VFK47377.1"/>
    </source>
</evidence>
<feature type="region of interest" description="Disordered" evidence="1">
    <location>
        <begin position="48"/>
        <end position="85"/>
    </location>
</feature>
<reference evidence="2" key="1">
    <citation type="submission" date="2019-02" db="EMBL/GenBank/DDBJ databases">
        <authorList>
            <person name="Gruber-Vodicka R. H."/>
            <person name="Seah K. B. B."/>
        </authorList>
    </citation>
    <scope>NUCLEOTIDE SEQUENCE</scope>
    <source>
        <strain evidence="2">BECK_BZ125</strain>
    </source>
</reference>
<feature type="compositionally biased region" description="Low complexity" evidence="1">
    <location>
        <begin position="53"/>
        <end position="67"/>
    </location>
</feature>
<feature type="compositionally biased region" description="Basic and acidic residues" evidence="1">
    <location>
        <begin position="146"/>
        <end position="159"/>
    </location>
</feature>
<feature type="region of interest" description="Disordered" evidence="1">
    <location>
        <begin position="132"/>
        <end position="159"/>
    </location>
</feature>
<accession>A0A450Z0U0</accession>
<sequence>MKMLSENKRFLILIAIIGITVLAVSMAARFLGSILWGQEPGTETVFSLPADEPGSPSVPSSRVARPAESPLPKTPVSSTIEGKASPKFQALGEQLATMEQALSNHSEGRQELNKKMLEADASISRAEGIIRGSDIPLSAPSSLPLESKEHNKGKDTNIEHLRERLEALKSRP</sequence>
<dbReference type="EMBL" id="CAADFT010000083">
    <property type="protein sequence ID" value="VFK47377.1"/>
    <property type="molecule type" value="Genomic_DNA"/>
</dbReference>
<dbReference type="AlphaFoldDB" id="A0A450Z0U0"/>
<name>A0A450Z0U0_9GAMM</name>
<protein>
    <submittedName>
        <fullName evidence="2">Uncharacterized protein</fullName>
    </submittedName>
</protein>
<gene>
    <name evidence="2" type="ORF">BECKTC1821E_GA0114239_108311</name>
</gene>
<organism evidence="2">
    <name type="scientific">Candidatus Kentrum sp. TC</name>
    <dbReference type="NCBI Taxonomy" id="2126339"/>
    <lineage>
        <taxon>Bacteria</taxon>
        <taxon>Pseudomonadati</taxon>
        <taxon>Pseudomonadota</taxon>
        <taxon>Gammaproteobacteria</taxon>
        <taxon>Candidatus Kentrum</taxon>
    </lineage>
</organism>